<dbReference type="Gene3D" id="3.20.20.100">
    <property type="entry name" value="NADP-dependent oxidoreductase domain"/>
    <property type="match status" value="1"/>
</dbReference>
<dbReference type="InterPro" id="IPR036812">
    <property type="entry name" value="NAD(P)_OxRdtase_dom_sf"/>
</dbReference>
<dbReference type="SUPFAM" id="SSF51430">
    <property type="entry name" value="NAD(P)-linked oxidoreductase"/>
    <property type="match status" value="1"/>
</dbReference>
<evidence type="ECO:0000256" key="1">
    <source>
        <dbReference type="ARBA" id="ARBA00023002"/>
    </source>
</evidence>
<dbReference type="Pfam" id="PF00248">
    <property type="entry name" value="Aldo_ket_red"/>
    <property type="match status" value="1"/>
</dbReference>
<proteinExistence type="predicted"/>
<dbReference type="GO" id="GO:0016491">
    <property type="term" value="F:oxidoreductase activity"/>
    <property type="evidence" value="ECO:0007669"/>
    <property type="project" value="UniProtKB-KW"/>
</dbReference>
<name>A0A1I6ML92_9RHOB</name>
<reference evidence="3 4" key="1">
    <citation type="submission" date="2016-10" db="EMBL/GenBank/DDBJ databases">
        <authorList>
            <person name="de Groot N.N."/>
        </authorList>
    </citation>
    <scope>NUCLEOTIDE SEQUENCE [LARGE SCALE GENOMIC DNA]</scope>
    <source>
        <strain evidence="3 4">DSM 29433</strain>
    </source>
</reference>
<dbReference type="PANTHER" id="PTHR43364:SF4">
    <property type="entry name" value="NAD(P)-LINKED OXIDOREDUCTASE SUPERFAMILY PROTEIN"/>
    <property type="match status" value="1"/>
</dbReference>
<dbReference type="InterPro" id="IPR050523">
    <property type="entry name" value="AKR_Detox_Biosynth"/>
</dbReference>
<sequence length="328" mass="35384">MQFLDRTIEPLGMGCWPIGGPMFAGEEPVGYAGADDRESIRSIHAALDCGITLFDTAAAYGAGHAERLLGKALKDRPEAIIVTKIGIAIDEESKQLTGDDIDPANVLLAIDRCLARLDRDRIDAVLLHQNGLSVDEAAPIFDQMERARDAGKIRTYGWSTDFSQSVAAAAPRAGFAIVEHAMNVFLDVPRVQRAASDAGLIALIRSPLAMGLLGGRYDASSVMPSTDIRSTGKAKTPYFTDAKPGADYLRMLDTVRELLMVDGRTLAQGAICWLWARGAMNLPIPGARTVEQIEELAGALRFGPLSNATMAEVEAVMEREDMPEDQAR</sequence>
<organism evidence="3 4">
    <name type="scientific">Yoonia litorea</name>
    <dbReference type="NCBI Taxonomy" id="1123755"/>
    <lineage>
        <taxon>Bacteria</taxon>
        <taxon>Pseudomonadati</taxon>
        <taxon>Pseudomonadota</taxon>
        <taxon>Alphaproteobacteria</taxon>
        <taxon>Rhodobacterales</taxon>
        <taxon>Paracoccaceae</taxon>
        <taxon>Yoonia</taxon>
    </lineage>
</organism>
<accession>A0A1I6ML92</accession>
<feature type="domain" description="NADP-dependent oxidoreductase" evidence="2">
    <location>
        <begin position="13"/>
        <end position="316"/>
    </location>
</feature>
<dbReference type="InterPro" id="IPR023210">
    <property type="entry name" value="NADP_OxRdtase_dom"/>
</dbReference>
<dbReference type="RefSeq" id="WP_207493644.1">
    <property type="nucleotide sequence ID" value="NZ_FOZM01000001.1"/>
</dbReference>
<keyword evidence="4" id="KW-1185">Reference proteome</keyword>
<keyword evidence="1" id="KW-0560">Oxidoreductase</keyword>
<gene>
    <name evidence="3" type="ORF">SAMN05444714_1990</name>
</gene>
<dbReference type="EMBL" id="FOZM01000001">
    <property type="protein sequence ID" value="SFS16368.1"/>
    <property type="molecule type" value="Genomic_DNA"/>
</dbReference>
<dbReference type="CDD" id="cd19086">
    <property type="entry name" value="AKR_AKR11C1"/>
    <property type="match status" value="1"/>
</dbReference>
<evidence type="ECO:0000313" key="4">
    <source>
        <dbReference type="Proteomes" id="UP000198926"/>
    </source>
</evidence>
<dbReference type="GO" id="GO:0005829">
    <property type="term" value="C:cytosol"/>
    <property type="evidence" value="ECO:0007669"/>
    <property type="project" value="TreeGrafter"/>
</dbReference>
<dbReference type="STRING" id="1123755.SAMN05444714_1990"/>
<dbReference type="PANTHER" id="PTHR43364">
    <property type="entry name" value="NADH-SPECIFIC METHYLGLYOXAL REDUCTASE-RELATED"/>
    <property type="match status" value="1"/>
</dbReference>
<evidence type="ECO:0000259" key="2">
    <source>
        <dbReference type="Pfam" id="PF00248"/>
    </source>
</evidence>
<dbReference type="Proteomes" id="UP000198926">
    <property type="component" value="Unassembled WGS sequence"/>
</dbReference>
<evidence type="ECO:0000313" key="3">
    <source>
        <dbReference type="EMBL" id="SFS16368.1"/>
    </source>
</evidence>
<dbReference type="AlphaFoldDB" id="A0A1I6ML92"/>
<protein>
    <submittedName>
        <fullName evidence="3">Predicted oxidoreductase</fullName>
    </submittedName>
</protein>